<dbReference type="AlphaFoldDB" id="A0A5B6V0V1"/>
<keyword evidence="2" id="KW-0808">Transferase</keyword>
<organism evidence="2 3">
    <name type="scientific">Gossypium australe</name>
    <dbReference type="NCBI Taxonomy" id="47621"/>
    <lineage>
        <taxon>Eukaryota</taxon>
        <taxon>Viridiplantae</taxon>
        <taxon>Streptophyta</taxon>
        <taxon>Embryophyta</taxon>
        <taxon>Tracheophyta</taxon>
        <taxon>Spermatophyta</taxon>
        <taxon>Magnoliopsida</taxon>
        <taxon>eudicotyledons</taxon>
        <taxon>Gunneridae</taxon>
        <taxon>Pentapetalae</taxon>
        <taxon>rosids</taxon>
        <taxon>malvids</taxon>
        <taxon>Malvales</taxon>
        <taxon>Malvaceae</taxon>
        <taxon>Malvoideae</taxon>
        <taxon>Gossypium</taxon>
    </lineage>
</organism>
<keyword evidence="2" id="KW-0489">Methyltransferase</keyword>
<evidence type="ECO:0000313" key="2">
    <source>
        <dbReference type="EMBL" id="KAA3462768.1"/>
    </source>
</evidence>
<proteinExistence type="predicted"/>
<accession>A0A5B6V0V1</accession>
<dbReference type="GO" id="GO:0008168">
    <property type="term" value="F:methyltransferase activity"/>
    <property type="evidence" value="ECO:0007669"/>
    <property type="project" value="UniProtKB-KW"/>
</dbReference>
<keyword evidence="3" id="KW-1185">Reference proteome</keyword>
<evidence type="ECO:0000256" key="1">
    <source>
        <dbReference type="SAM" id="MobiDB-lite"/>
    </source>
</evidence>
<name>A0A5B6V0V1_9ROSI</name>
<feature type="region of interest" description="Disordered" evidence="1">
    <location>
        <begin position="77"/>
        <end position="96"/>
    </location>
</feature>
<gene>
    <name evidence="2" type="ORF">EPI10_029227</name>
</gene>
<dbReference type="Proteomes" id="UP000325315">
    <property type="component" value="Unassembled WGS sequence"/>
</dbReference>
<reference evidence="3" key="1">
    <citation type="journal article" date="2019" name="Plant Biotechnol. J.">
        <title>Genome sequencing of the Australian wild diploid species Gossypium australe highlights disease resistance and delayed gland morphogenesis.</title>
        <authorList>
            <person name="Cai Y."/>
            <person name="Cai X."/>
            <person name="Wang Q."/>
            <person name="Wang P."/>
            <person name="Zhang Y."/>
            <person name="Cai C."/>
            <person name="Xu Y."/>
            <person name="Wang K."/>
            <person name="Zhou Z."/>
            <person name="Wang C."/>
            <person name="Geng S."/>
            <person name="Li B."/>
            <person name="Dong Q."/>
            <person name="Hou Y."/>
            <person name="Wang H."/>
            <person name="Ai P."/>
            <person name="Liu Z."/>
            <person name="Yi F."/>
            <person name="Sun M."/>
            <person name="An G."/>
            <person name="Cheng J."/>
            <person name="Zhang Y."/>
            <person name="Shi Q."/>
            <person name="Xie Y."/>
            <person name="Shi X."/>
            <person name="Chang Y."/>
            <person name="Huang F."/>
            <person name="Chen Y."/>
            <person name="Hong S."/>
            <person name="Mi L."/>
            <person name="Sun Q."/>
            <person name="Zhang L."/>
            <person name="Zhou B."/>
            <person name="Peng R."/>
            <person name="Zhang X."/>
            <person name="Liu F."/>
        </authorList>
    </citation>
    <scope>NUCLEOTIDE SEQUENCE [LARGE SCALE GENOMIC DNA]</scope>
    <source>
        <strain evidence="3">cv. PA1801</strain>
    </source>
</reference>
<dbReference type="EMBL" id="SMMG02000009">
    <property type="protein sequence ID" value="KAA3462768.1"/>
    <property type="molecule type" value="Genomic_DNA"/>
</dbReference>
<comment type="caution">
    <text evidence="2">The sequence shown here is derived from an EMBL/GenBank/DDBJ whole genome shotgun (WGS) entry which is preliminary data.</text>
</comment>
<evidence type="ECO:0000313" key="3">
    <source>
        <dbReference type="Proteomes" id="UP000325315"/>
    </source>
</evidence>
<dbReference type="GO" id="GO:0032259">
    <property type="term" value="P:methylation"/>
    <property type="evidence" value="ECO:0007669"/>
    <property type="project" value="UniProtKB-KW"/>
</dbReference>
<feature type="compositionally biased region" description="Acidic residues" evidence="1">
    <location>
        <begin position="85"/>
        <end position="96"/>
    </location>
</feature>
<protein>
    <submittedName>
        <fullName evidence="2">Trans-resveratrol di-O-methyltransferase-like</fullName>
    </submittedName>
</protein>
<sequence>MTFPHISRTFVLRGTIHPKGKTSRNETAKEMLRNLNINAISKEVMGEKFIRHLPLCTWKCSEQLDCGRDFYNINDMSDTPTDSESPFEQDMCMEDS</sequence>